<organism evidence="1 2">
    <name type="scientific">Oceanobacillus indicireducens</name>
    <dbReference type="NCBI Taxonomy" id="1004261"/>
    <lineage>
        <taxon>Bacteria</taxon>
        <taxon>Bacillati</taxon>
        <taxon>Bacillota</taxon>
        <taxon>Bacilli</taxon>
        <taxon>Bacillales</taxon>
        <taxon>Bacillaceae</taxon>
        <taxon>Oceanobacillus</taxon>
    </lineage>
</organism>
<dbReference type="Pfam" id="PF04025">
    <property type="entry name" value="RemA-like"/>
    <property type="match status" value="1"/>
</dbReference>
<evidence type="ECO:0000313" key="2">
    <source>
        <dbReference type="Proteomes" id="UP000624041"/>
    </source>
</evidence>
<reference evidence="1" key="2">
    <citation type="submission" date="2020-09" db="EMBL/GenBank/DDBJ databases">
        <authorList>
            <person name="Sun Q."/>
            <person name="Ohkuma M."/>
        </authorList>
    </citation>
    <scope>NUCLEOTIDE SEQUENCE</scope>
    <source>
        <strain evidence="1">JCM 17251</strain>
    </source>
</reference>
<dbReference type="EMBL" id="BMOS01000011">
    <property type="protein sequence ID" value="GGN57760.1"/>
    <property type="molecule type" value="Genomic_DNA"/>
</dbReference>
<name>A0A917XXR9_9BACI</name>
<gene>
    <name evidence="1" type="ORF">GCM10007971_19070</name>
</gene>
<comment type="caution">
    <text evidence="1">The sequence shown here is derived from an EMBL/GenBank/DDBJ whole genome shotgun (WGS) entry which is preliminary data.</text>
</comment>
<reference evidence="1" key="1">
    <citation type="journal article" date="2014" name="Int. J. Syst. Evol. Microbiol.">
        <title>Complete genome sequence of Corynebacterium casei LMG S-19264T (=DSM 44701T), isolated from a smear-ripened cheese.</title>
        <authorList>
            <consortium name="US DOE Joint Genome Institute (JGI-PGF)"/>
            <person name="Walter F."/>
            <person name="Albersmeier A."/>
            <person name="Kalinowski J."/>
            <person name="Ruckert C."/>
        </authorList>
    </citation>
    <scope>NUCLEOTIDE SEQUENCE</scope>
    <source>
        <strain evidence="1">JCM 17251</strain>
    </source>
</reference>
<dbReference type="RefSeq" id="WP_188856962.1">
    <property type="nucleotide sequence ID" value="NZ_BMOS01000011.1"/>
</dbReference>
<dbReference type="NCBIfam" id="NF046065">
    <property type="entry name" value="MtxRegRemB"/>
    <property type="match status" value="1"/>
</dbReference>
<dbReference type="AlphaFoldDB" id="A0A917XXR9"/>
<protein>
    <recommendedName>
        <fullName evidence="3">DUF370 domain-containing protein</fullName>
    </recommendedName>
</protein>
<dbReference type="InterPro" id="IPR007169">
    <property type="entry name" value="RemA-like"/>
</dbReference>
<sequence>MFIDIGNGNVIQSSTIIAIIDYELISSSVLLQEMIDNANQEKTLKGPTNHAKSMMVTTEGTYVSTLSVATLKKRTSIIATIKHMEDYY</sequence>
<evidence type="ECO:0008006" key="3">
    <source>
        <dbReference type="Google" id="ProtNLM"/>
    </source>
</evidence>
<accession>A0A917XXR9</accession>
<evidence type="ECO:0000313" key="1">
    <source>
        <dbReference type="EMBL" id="GGN57760.1"/>
    </source>
</evidence>
<keyword evidence="2" id="KW-1185">Reference proteome</keyword>
<proteinExistence type="predicted"/>
<dbReference type="Proteomes" id="UP000624041">
    <property type="component" value="Unassembled WGS sequence"/>
</dbReference>